<feature type="compositionally biased region" description="Basic and acidic residues" evidence="1">
    <location>
        <begin position="45"/>
        <end position="54"/>
    </location>
</feature>
<protein>
    <submittedName>
        <fullName evidence="2">Uncharacterized protein</fullName>
    </submittedName>
</protein>
<gene>
    <name evidence="2" type="primary">RvY_19096</name>
    <name evidence="2" type="synonym">RvY_19096.1</name>
    <name evidence="2" type="ORF">RvY_19096-1</name>
</gene>
<evidence type="ECO:0000313" key="3">
    <source>
        <dbReference type="Proteomes" id="UP000186922"/>
    </source>
</evidence>
<evidence type="ECO:0000313" key="2">
    <source>
        <dbReference type="EMBL" id="GAV09588.1"/>
    </source>
</evidence>
<dbReference type="Proteomes" id="UP000186922">
    <property type="component" value="Unassembled WGS sequence"/>
</dbReference>
<name>A0A1D1WAJ1_RAMVA</name>
<evidence type="ECO:0000256" key="1">
    <source>
        <dbReference type="SAM" id="MobiDB-lite"/>
    </source>
</evidence>
<feature type="region of interest" description="Disordered" evidence="1">
    <location>
        <begin position="21"/>
        <end position="132"/>
    </location>
</feature>
<accession>A0A1D1WAJ1</accession>
<dbReference type="EMBL" id="BDGG01000024">
    <property type="protein sequence ID" value="GAV09588.1"/>
    <property type="molecule type" value="Genomic_DNA"/>
</dbReference>
<comment type="caution">
    <text evidence="2">The sequence shown here is derived from an EMBL/GenBank/DDBJ whole genome shotgun (WGS) entry which is preliminary data.</text>
</comment>
<dbReference type="AlphaFoldDB" id="A0A1D1WAJ1"/>
<organism evidence="2 3">
    <name type="scientific">Ramazzottius varieornatus</name>
    <name type="common">Water bear</name>
    <name type="synonym">Tardigrade</name>
    <dbReference type="NCBI Taxonomy" id="947166"/>
    <lineage>
        <taxon>Eukaryota</taxon>
        <taxon>Metazoa</taxon>
        <taxon>Ecdysozoa</taxon>
        <taxon>Tardigrada</taxon>
        <taxon>Eutardigrada</taxon>
        <taxon>Parachela</taxon>
        <taxon>Hypsibioidea</taxon>
        <taxon>Ramazzottiidae</taxon>
        <taxon>Ramazzottius</taxon>
    </lineage>
</organism>
<keyword evidence="3" id="KW-1185">Reference proteome</keyword>
<sequence length="132" mass="14961">MSSYPYAGLNLHNNTAFNRGVSPKPYSVQPAHIGGEVSGSRHHSRESFHRSLERSHRRPRVDLGSSHRRSNRGRHLVKRSKSRRSRSRRSRHTKSRAGRKDIKKSRKSPRRAAKGQGRGRPVKGRKAGGSLK</sequence>
<feature type="compositionally biased region" description="Basic residues" evidence="1">
    <location>
        <begin position="66"/>
        <end position="113"/>
    </location>
</feature>
<proteinExistence type="predicted"/>
<reference evidence="2 3" key="1">
    <citation type="journal article" date="2016" name="Nat. Commun.">
        <title>Extremotolerant tardigrade genome and improved radiotolerance of human cultured cells by tardigrade-unique protein.</title>
        <authorList>
            <person name="Hashimoto T."/>
            <person name="Horikawa D.D."/>
            <person name="Saito Y."/>
            <person name="Kuwahara H."/>
            <person name="Kozuka-Hata H."/>
            <person name="Shin-I T."/>
            <person name="Minakuchi Y."/>
            <person name="Ohishi K."/>
            <person name="Motoyama A."/>
            <person name="Aizu T."/>
            <person name="Enomoto A."/>
            <person name="Kondo K."/>
            <person name="Tanaka S."/>
            <person name="Hara Y."/>
            <person name="Koshikawa S."/>
            <person name="Sagara H."/>
            <person name="Miura T."/>
            <person name="Yokobori S."/>
            <person name="Miyagawa K."/>
            <person name="Suzuki Y."/>
            <person name="Kubo T."/>
            <person name="Oyama M."/>
            <person name="Kohara Y."/>
            <person name="Fujiyama A."/>
            <person name="Arakawa K."/>
            <person name="Katayama T."/>
            <person name="Toyoda A."/>
            <person name="Kunieda T."/>
        </authorList>
    </citation>
    <scope>NUCLEOTIDE SEQUENCE [LARGE SCALE GENOMIC DNA]</scope>
    <source>
        <strain evidence="2 3">YOKOZUNA-1</strain>
    </source>
</reference>